<evidence type="ECO:0000313" key="1">
    <source>
        <dbReference type="EMBL" id="AWB33183.1"/>
    </source>
</evidence>
<gene>
    <name evidence="1" type="ORF">DBV39_05065</name>
</gene>
<name>A0A2R4XHG3_9BURK</name>
<proteinExistence type="predicted"/>
<organism evidence="1 2">
    <name type="scientific">Orrella marina</name>
    <dbReference type="NCBI Taxonomy" id="2163011"/>
    <lineage>
        <taxon>Bacteria</taxon>
        <taxon>Pseudomonadati</taxon>
        <taxon>Pseudomonadota</taxon>
        <taxon>Betaproteobacteria</taxon>
        <taxon>Burkholderiales</taxon>
        <taxon>Alcaligenaceae</taxon>
        <taxon>Orrella</taxon>
    </lineage>
</organism>
<dbReference type="KEGG" id="boz:DBV39_05065"/>
<accession>A0A2R4XHG3</accession>
<dbReference type="RefSeq" id="WP_108620612.1">
    <property type="nucleotide sequence ID" value="NZ_CP028901.1"/>
</dbReference>
<protein>
    <submittedName>
        <fullName evidence="1">Uncharacterized protein</fullName>
    </submittedName>
</protein>
<dbReference type="Proteomes" id="UP000244571">
    <property type="component" value="Chromosome"/>
</dbReference>
<keyword evidence="2" id="KW-1185">Reference proteome</keyword>
<evidence type="ECO:0000313" key="2">
    <source>
        <dbReference type="Proteomes" id="UP000244571"/>
    </source>
</evidence>
<reference evidence="1 2" key="1">
    <citation type="submission" date="2018-04" db="EMBL/GenBank/DDBJ databases">
        <title>Bordetella sp. HZ20 isolated from seawater.</title>
        <authorList>
            <person name="Sun C."/>
        </authorList>
    </citation>
    <scope>NUCLEOTIDE SEQUENCE [LARGE SCALE GENOMIC DNA]</scope>
    <source>
        <strain evidence="1 2">HZ20</strain>
    </source>
</reference>
<dbReference type="AlphaFoldDB" id="A0A2R4XHG3"/>
<sequence length="249" mass="26793">MTSATATLNACANTVTLRHDTNAGPHCQSSNPPGTRSLRHLIAASVALSLSTLASPVLATPSDPVPIEVDTAIFEGAAERTQRLESVPARSGRPGRLDRDGEMADASMFKNTITADQLTQDKERAFLRGVFSGAEAVLLTADGQTIKMPNLIQKSALQILAPLIVTAESCASVYWLLGALQPGSREEALARARVAANHHIQSNPSITLATLEQRIMATSRERAQRIQKQQEPTEWLGAELRACDVLFEF</sequence>
<dbReference type="EMBL" id="CP028901">
    <property type="protein sequence ID" value="AWB33183.1"/>
    <property type="molecule type" value="Genomic_DNA"/>
</dbReference>